<feature type="domain" description="CHAT" evidence="2">
    <location>
        <begin position="837"/>
        <end position="1074"/>
    </location>
</feature>
<dbReference type="InterPro" id="IPR011990">
    <property type="entry name" value="TPR-like_helical_dom_sf"/>
</dbReference>
<dbReference type="Gene3D" id="1.25.40.10">
    <property type="entry name" value="Tetratricopeptide repeat domain"/>
    <property type="match status" value="2"/>
</dbReference>
<comment type="caution">
    <text evidence="3">The sequence shown here is derived from an EMBL/GenBank/DDBJ whole genome shotgun (WGS) entry which is preliminary data.</text>
</comment>
<feature type="region of interest" description="Disordered" evidence="1">
    <location>
        <begin position="63"/>
        <end position="85"/>
    </location>
</feature>
<dbReference type="AlphaFoldDB" id="A0A8H6XY23"/>
<accession>A0A8H6XY23</accession>
<evidence type="ECO:0000259" key="2">
    <source>
        <dbReference type="Pfam" id="PF12770"/>
    </source>
</evidence>
<dbReference type="SUPFAM" id="SSF48452">
    <property type="entry name" value="TPR-like"/>
    <property type="match status" value="1"/>
</dbReference>
<feature type="compositionally biased region" description="Polar residues" evidence="1">
    <location>
        <begin position="26"/>
        <end position="37"/>
    </location>
</feature>
<dbReference type="Pfam" id="PF12770">
    <property type="entry name" value="CHAT"/>
    <property type="match status" value="1"/>
</dbReference>
<protein>
    <submittedName>
        <fullName evidence="3">Aromatic di-alanine and TPR containing protein</fullName>
    </submittedName>
</protein>
<keyword evidence="4" id="KW-1185">Reference proteome</keyword>
<organism evidence="3 4">
    <name type="scientific">Mycena sanguinolenta</name>
    <dbReference type="NCBI Taxonomy" id="230812"/>
    <lineage>
        <taxon>Eukaryota</taxon>
        <taxon>Fungi</taxon>
        <taxon>Dikarya</taxon>
        <taxon>Basidiomycota</taxon>
        <taxon>Agaricomycotina</taxon>
        <taxon>Agaricomycetes</taxon>
        <taxon>Agaricomycetidae</taxon>
        <taxon>Agaricales</taxon>
        <taxon>Marasmiineae</taxon>
        <taxon>Mycenaceae</taxon>
        <taxon>Mycena</taxon>
    </lineage>
</organism>
<evidence type="ECO:0000313" key="4">
    <source>
        <dbReference type="Proteomes" id="UP000623467"/>
    </source>
</evidence>
<dbReference type="EMBL" id="JACAZH010000017">
    <property type="protein sequence ID" value="KAF7348382.1"/>
    <property type="molecule type" value="Genomic_DNA"/>
</dbReference>
<gene>
    <name evidence="3" type="ORF">MSAN_01792200</name>
</gene>
<dbReference type="Proteomes" id="UP000623467">
    <property type="component" value="Unassembled WGS sequence"/>
</dbReference>
<sequence length="1082" mass="119762">MTSTHSGITGGLPKTRGAGICDIPMTSLTTTPESAASSLEHKEGSSGTELAVVMQASATIENNSKISSIASPPAPSSPDAEKARHAEVHGRELAKRFDSTGDIDDIRQSVILLRQAVLCTPDNEMEIKANRWTNLGIVTRRLFSVSSDHRIADINISIEAHETGLSLLPPDHHNRALILRNLAQSFRTRFHHFNDPVDMDRSLLSQQQAIDLLADNDPDIAQHLDALGTAYLQRFYAGRNVEDVQNAIAHIQRARNRVKFGTRDYFSISTHLAMALTCLYEGLGQLTVIDEAVKILAEPERLFRKSDPRLPDALLQLSFALRMRFVGTGTLSDIDDAIRHSLNAISLLSINTNPRTVSRLHEHVSGCYFHRFVRLRDLDDLELAVSNARDSVKVSPKEFTLALPGRYTHLGSMLRCHYDATQSMDTIRESISCLRHALAFIPDDNLGLDRASCFEELGISHMRYFDKTGDPLALQEAVKFGTQAMNLTAESDYRRAGRLNNLSLIFHSSHEFDQAISCAKQALELLPAGHPMRPTSQINLASMHLDRFELSHDRIDLDDALHAYRLASTSEDGGPSVRFMAAQYWAETAQKYDVSEQLVDAFGSVICLIPQVIWLGSPVASRLRDIASIGDIVNRAAAVAIATGRTDQAVEWLEEGRAIIWRQFLQLRTPLDDLRVLCQPLADGHQRVGAALDHASQLMTASSSLQGESIGPTHYLMAEEQSRHHHELATEYERLLVQVRDLKGFESFLRPKTITELAPAARSGPVVLINVYMDRCDALILQDQGTIDHVLCEKTDYEFVEMMRSQLATSLKELGRHSRGIPDLAEEQSTILLDYVLGALWSHITKPVLKKIGFLRQQTSEERLPHLTWCTTGPLAFLPLHAAGDYRSKSCVYDFVVSSYTPTLAMLLKPNSDVPSVLFDDSVLLVSQPHTLGYPAIPGADRECNKVSQKFSKGTVLYHKAATVGAVLEMMNQHSCIHLACHGMQMLEDPSKSALILYDGPLELSRLMSKAMNKAKLAVLSACQTATGDKKLPDEAMHLVASFLAVGYPNVVGTMWSIEDDDAPKVAETFYGKLYTMSEEGG</sequence>
<proteinExistence type="predicted"/>
<evidence type="ECO:0000313" key="3">
    <source>
        <dbReference type="EMBL" id="KAF7348382.1"/>
    </source>
</evidence>
<dbReference type="InterPro" id="IPR024983">
    <property type="entry name" value="CHAT_dom"/>
</dbReference>
<feature type="region of interest" description="Disordered" evidence="1">
    <location>
        <begin position="1"/>
        <end position="47"/>
    </location>
</feature>
<name>A0A8H6XY23_9AGAR</name>
<dbReference type="PANTHER" id="PTHR10098">
    <property type="entry name" value="RAPSYN-RELATED"/>
    <property type="match status" value="1"/>
</dbReference>
<dbReference type="SUPFAM" id="SSF81901">
    <property type="entry name" value="HCP-like"/>
    <property type="match status" value="1"/>
</dbReference>
<evidence type="ECO:0000256" key="1">
    <source>
        <dbReference type="SAM" id="MobiDB-lite"/>
    </source>
</evidence>
<reference evidence="3" key="1">
    <citation type="submission" date="2020-05" db="EMBL/GenBank/DDBJ databases">
        <title>Mycena genomes resolve the evolution of fungal bioluminescence.</title>
        <authorList>
            <person name="Tsai I.J."/>
        </authorList>
    </citation>
    <scope>NUCLEOTIDE SEQUENCE</scope>
    <source>
        <strain evidence="3">160909Yilan</strain>
    </source>
</reference>
<dbReference type="OrthoDB" id="9991317at2759"/>